<feature type="region of interest" description="Disordered" evidence="2">
    <location>
        <begin position="54"/>
        <end position="102"/>
    </location>
</feature>
<proteinExistence type="predicted"/>
<name>A0A292PKD4_9PEZI</name>
<keyword evidence="1" id="KW-0999">Mitochondrion inner membrane</keyword>
<keyword evidence="1" id="KW-0496">Mitochondrion</keyword>
<dbReference type="GO" id="GO:0044284">
    <property type="term" value="C:mitochondrial crista junction"/>
    <property type="evidence" value="ECO:0007669"/>
    <property type="project" value="TreeGrafter"/>
</dbReference>
<gene>
    <name evidence="4" type="ORF">GSTUAT00007905001</name>
</gene>
<dbReference type="EMBL" id="LN891154">
    <property type="protein sequence ID" value="CUS07999.1"/>
    <property type="molecule type" value="Genomic_DNA"/>
</dbReference>
<evidence type="ECO:0000313" key="5">
    <source>
        <dbReference type="Proteomes" id="UP001412239"/>
    </source>
</evidence>
<organism evidence="4 5">
    <name type="scientific">Tuber aestivum</name>
    <name type="common">summer truffle</name>
    <dbReference type="NCBI Taxonomy" id="59557"/>
    <lineage>
        <taxon>Eukaryota</taxon>
        <taxon>Fungi</taxon>
        <taxon>Dikarya</taxon>
        <taxon>Ascomycota</taxon>
        <taxon>Pezizomycotina</taxon>
        <taxon>Pezizomycetes</taxon>
        <taxon>Pezizales</taxon>
        <taxon>Tuberaceae</taxon>
        <taxon>Tuber</taxon>
    </lineage>
</organism>
<comment type="function">
    <text evidence="1">Component of the MICOS complex, a large protein complex of the mitochondrial inner membrane that plays crucial roles in the maintenance of crista junctions, inner membrane architecture, and formation of contact sites to the outer membrane.</text>
</comment>
<dbReference type="PANTHER" id="PTHR28268">
    <property type="entry name" value="MICOS SUBUNIT MIC26"/>
    <property type="match status" value="1"/>
</dbReference>
<dbReference type="Proteomes" id="UP001412239">
    <property type="component" value="Unassembled WGS sequence"/>
</dbReference>
<comment type="subcellular location">
    <subcellularLocation>
        <location evidence="1">Mitochondrion inner membrane</location>
    </subcellularLocation>
</comment>
<feature type="signal peptide" evidence="3">
    <location>
        <begin position="1"/>
        <end position="30"/>
    </location>
</feature>
<accession>A0A292PKD4</accession>
<evidence type="ECO:0000256" key="1">
    <source>
        <dbReference type="RuleBase" id="RU363021"/>
    </source>
</evidence>
<protein>
    <recommendedName>
        <fullName evidence="1">MICOS complex subunit</fullName>
    </recommendedName>
</protein>
<reference evidence="4" key="1">
    <citation type="submission" date="2015-10" db="EMBL/GenBank/DDBJ databases">
        <authorList>
            <person name="Regsiter A."/>
            <person name="william w."/>
        </authorList>
    </citation>
    <scope>NUCLEOTIDE SEQUENCE</scope>
    <source>
        <strain evidence="4">Montdore</strain>
    </source>
</reference>
<keyword evidence="5" id="KW-1185">Reference proteome</keyword>
<dbReference type="GO" id="GO:0042407">
    <property type="term" value="P:cristae formation"/>
    <property type="evidence" value="ECO:0007669"/>
    <property type="project" value="InterPro"/>
</dbReference>
<keyword evidence="1" id="KW-0472">Membrane</keyword>
<sequence length="270" mass="29376">MPFRLGSRRTAIITLTTMGAMASTITPVFADEGRVGFLASAGYSLANNNGLIDPQQGKKSIYDTPSRYSRSAPVSADTKSPSLITATPTTASDPTDEKVTPTPTDRLAAEIRKARLFLHAHTVFLQKHIDLAFSSYLSYEHSITTTISSLAPPKSSEEKVVPGVLYVAVSTMAGSIIARNRMFPIRALTPVLIGIGAGRYFLPETTRNVGNLVWEWEKMVPRVAERHLLVQHGIEEAVRASGKAVRDGRKVVDENVSRGRSIVEGWVKKG</sequence>
<dbReference type="PANTHER" id="PTHR28268:SF1">
    <property type="entry name" value="MICOS SUBUNIT MIC26"/>
    <property type="match status" value="1"/>
</dbReference>
<dbReference type="AlphaFoldDB" id="A0A292PKD4"/>
<dbReference type="InterPro" id="IPR033181">
    <property type="entry name" value="Mic26_fungi"/>
</dbReference>
<evidence type="ECO:0000256" key="2">
    <source>
        <dbReference type="SAM" id="MobiDB-lite"/>
    </source>
</evidence>
<dbReference type="GO" id="GO:0061617">
    <property type="term" value="C:MICOS complex"/>
    <property type="evidence" value="ECO:0007669"/>
    <property type="project" value="UniProtKB-UniRule"/>
</dbReference>
<dbReference type="InterPro" id="IPR019166">
    <property type="entry name" value="MIC26/MIC27"/>
</dbReference>
<keyword evidence="3" id="KW-0732">Signal</keyword>
<feature type="chain" id="PRO_5012855562" description="MICOS complex subunit" evidence="3">
    <location>
        <begin position="31"/>
        <end position="270"/>
    </location>
</feature>
<evidence type="ECO:0000256" key="3">
    <source>
        <dbReference type="SAM" id="SignalP"/>
    </source>
</evidence>
<evidence type="ECO:0000313" key="4">
    <source>
        <dbReference type="EMBL" id="CUS07999.1"/>
    </source>
</evidence>
<comment type="subunit">
    <text evidence="1">Component of the mitochondrial contact site and cristae organizing system (MICOS) complex.</text>
</comment>
<dbReference type="Pfam" id="PF09769">
    <property type="entry name" value="ApoO"/>
    <property type="match status" value="1"/>
</dbReference>